<sequence>MSPSPRGAKGAVERILNNAQGLSGYDLGETARGLARKLGVEPSEILKLNQNENLFVPLEFLRGLLREVVEEVDPR</sequence>
<reference evidence="1 2" key="1">
    <citation type="submission" date="2015-06" db="EMBL/GenBank/DDBJ databases">
        <title>New insights into the roles of widespread benthic archaea in carbon and nitrogen cycling.</title>
        <authorList>
            <person name="Lazar C.S."/>
            <person name="Baker B.J."/>
            <person name="Seitz K.W."/>
            <person name="Hyde A.S."/>
            <person name="Dick G.J."/>
            <person name="Hinrichs K.-U."/>
            <person name="Teske A.P."/>
        </authorList>
    </citation>
    <scope>NUCLEOTIDE SEQUENCE [LARGE SCALE GENOMIC DNA]</scope>
    <source>
        <strain evidence="1">DG-45</strain>
    </source>
</reference>
<protein>
    <submittedName>
        <fullName evidence="1">Uncharacterized protein</fullName>
    </submittedName>
</protein>
<gene>
    <name evidence="1" type="ORF">AC482_01340</name>
</gene>
<feature type="non-terminal residue" evidence="1">
    <location>
        <position position="75"/>
    </location>
</feature>
<organism evidence="1 2">
    <name type="scientific">miscellaneous Crenarchaeota group-15 archaeon DG-45</name>
    <dbReference type="NCBI Taxonomy" id="1685127"/>
    <lineage>
        <taxon>Archaea</taxon>
        <taxon>Candidatus Bathyarchaeota</taxon>
        <taxon>MCG-15</taxon>
    </lineage>
</organism>
<evidence type="ECO:0000313" key="2">
    <source>
        <dbReference type="Proteomes" id="UP000037210"/>
    </source>
</evidence>
<proteinExistence type="predicted"/>
<evidence type="ECO:0000313" key="1">
    <source>
        <dbReference type="EMBL" id="KON31289.1"/>
    </source>
</evidence>
<accession>A0A0M0BS73</accession>
<comment type="caution">
    <text evidence="1">The sequence shown here is derived from an EMBL/GenBank/DDBJ whole genome shotgun (WGS) entry which is preliminary data.</text>
</comment>
<dbReference type="Proteomes" id="UP000037210">
    <property type="component" value="Unassembled WGS sequence"/>
</dbReference>
<dbReference type="EMBL" id="LFWZ01000008">
    <property type="protein sequence ID" value="KON31289.1"/>
    <property type="molecule type" value="Genomic_DNA"/>
</dbReference>
<dbReference type="AlphaFoldDB" id="A0A0M0BS73"/>
<name>A0A0M0BS73_9ARCH</name>